<evidence type="ECO:0000313" key="2">
    <source>
        <dbReference type="Proteomes" id="UP001157134"/>
    </source>
</evidence>
<accession>A0ABQ6HIY6</accession>
<dbReference type="Pfam" id="PF07277">
    <property type="entry name" value="SapC"/>
    <property type="match status" value="1"/>
</dbReference>
<sequence length="242" mass="28116">MANHVLVNNIDHKDLKINTQRHEKLGDNIWYAQTFPIEFRSVQAYYPIFFIKDPQTARFLPVALFGFQNAENLFLSENGWDAGYVPLMVQRQPFMIGRQMIKEDGVEKEHRVLTLDVENPRVNKEEGQPLFLEFGGNSDFLDRMADMMETIHHGVQDSDNFVNMLTELELLEPFTLDITLNDQSKNEMIGFYTINEEKFKDLSDEKIVKLHKSGYLHAIYMALASQGNIRDLINRKNARMGL</sequence>
<name>A0ABQ6HIY6_9GAMM</name>
<evidence type="ECO:0000313" key="1">
    <source>
        <dbReference type="EMBL" id="GLX86807.1"/>
    </source>
</evidence>
<reference evidence="1 2" key="1">
    <citation type="submission" date="2023-03" db="EMBL/GenBank/DDBJ databases">
        <title>Thalassotalea loyana LMG 22536T draft genome sequence.</title>
        <authorList>
            <person name="Sawabe T."/>
        </authorList>
    </citation>
    <scope>NUCLEOTIDE SEQUENCE [LARGE SCALE GENOMIC DNA]</scope>
    <source>
        <strain evidence="1 2">LMG 22536</strain>
    </source>
</reference>
<comment type="caution">
    <text evidence="1">The sequence shown here is derived from an EMBL/GenBank/DDBJ whole genome shotgun (WGS) entry which is preliminary data.</text>
</comment>
<dbReference type="RefSeq" id="WP_284300197.1">
    <property type="nucleotide sequence ID" value="NZ_BSSV01000007.1"/>
</dbReference>
<gene>
    <name evidence="1" type="ORF">tloyanaT_30600</name>
</gene>
<keyword evidence="2" id="KW-1185">Reference proteome</keyword>
<dbReference type="Proteomes" id="UP001157134">
    <property type="component" value="Unassembled WGS sequence"/>
</dbReference>
<protein>
    <submittedName>
        <fullName evidence="1">Peptidase</fullName>
    </submittedName>
</protein>
<organism evidence="1 2">
    <name type="scientific">Thalassotalea loyana</name>
    <dbReference type="NCBI Taxonomy" id="280483"/>
    <lineage>
        <taxon>Bacteria</taxon>
        <taxon>Pseudomonadati</taxon>
        <taxon>Pseudomonadota</taxon>
        <taxon>Gammaproteobacteria</taxon>
        <taxon>Alteromonadales</taxon>
        <taxon>Colwelliaceae</taxon>
        <taxon>Thalassotalea</taxon>
    </lineage>
</organism>
<dbReference type="InterPro" id="IPR010836">
    <property type="entry name" value="SapC"/>
</dbReference>
<proteinExistence type="predicted"/>
<dbReference type="EMBL" id="BSSV01000007">
    <property type="protein sequence ID" value="GLX86807.1"/>
    <property type="molecule type" value="Genomic_DNA"/>
</dbReference>